<proteinExistence type="predicted"/>
<accession>A0A936YMS9</accession>
<evidence type="ECO:0000313" key="1">
    <source>
        <dbReference type="EMBL" id="MBL0371014.1"/>
    </source>
</evidence>
<dbReference type="InterPro" id="IPR011049">
    <property type="entry name" value="Serralysin-like_metalloprot_C"/>
</dbReference>
<dbReference type="GO" id="GO:0005509">
    <property type="term" value="F:calcium ion binding"/>
    <property type="evidence" value="ECO:0007669"/>
    <property type="project" value="InterPro"/>
</dbReference>
<dbReference type="Gene3D" id="2.150.10.10">
    <property type="entry name" value="Serralysin-like metalloprotease, C-terminal"/>
    <property type="match status" value="1"/>
</dbReference>
<comment type="caution">
    <text evidence="1">The sequence shown here is derived from an EMBL/GenBank/DDBJ whole genome shotgun (WGS) entry which is preliminary data.</text>
</comment>
<organism evidence="1 2">
    <name type="scientific">Rhizobium setariae</name>
    <dbReference type="NCBI Taxonomy" id="2801340"/>
    <lineage>
        <taxon>Bacteria</taxon>
        <taxon>Pseudomonadati</taxon>
        <taxon>Pseudomonadota</taxon>
        <taxon>Alphaproteobacteria</taxon>
        <taxon>Hyphomicrobiales</taxon>
        <taxon>Rhizobiaceae</taxon>
        <taxon>Rhizobium/Agrobacterium group</taxon>
        <taxon>Rhizobium</taxon>
    </lineage>
</organism>
<dbReference type="Pfam" id="PF00353">
    <property type="entry name" value="HemolysinCabind"/>
    <property type="match status" value="1"/>
</dbReference>
<protein>
    <submittedName>
        <fullName evidence="1">Calcium-binding protein</fullName>
    </submittedName>
</protein>
<reference evidence="1" key="1">
    <citation type="submission" date="2021-01" db="EMBL/GenBank/DDBJ databases">
        <title>Rhizobium sp. strain KVB221 16S ribosomal RNA gene Genome sequencing and assembly.</title>
        <authorList>
            <person name="Kang M."/>
        </authorList>
    </citation>
    <scope>NUCLEOTIDE SEQUENCE</scope>
    <source>
        <strain evidence="1">KVB221</strain>
    </source>
</reference>
<dbReference type="SUPFAM" id="SSF51120">
    <property type="entry name" value="beta-Roll"/>
    <property type="match status" value="1"/>
</dbReference>
<gene>
    <name evidence="1" type="ORF">JJB09_03145</name>
</gene>
<keyword evidence="2" id="KW-1185">Reference proteome</keyword>
<dbReference type="InterPro" id="IPR001343">
    <property type="entry name" value="Hemolysn_Ca-bd"/>
</dbReference>
<dbReference type="Proteomes" id="UP000633219">
    <property type="component" value="Unassembled WGS sequence"/>
</dbReference>
<sequence>MGTVRISKDRTSPVIAHKDDTNWIVEKGATITVGAGQVAIDAKTLHENRSITVEGRLVGTALDSHGIFLGEEMALAKGANITVAKSGRIDAGGAGIMSMADDLHLVNHGKISGGAAGIQAFGDSYIKNTGMIYGQSGAIAQGMGNSTFVNEGTVVTDGVGWGGFVMTGMTARIINKGEMTAGQIGVMSIGEVGSRIILTNSGTITGGNAAYAATKEITTDIVRNRGEIAGDVMLGKGNDTFDGRGGTVGGIVYGGEHNDTYIVDSGQTTFMESINEGFDVVKAEVSWTLGANFENLTLLGRNGLSATGNAVANKLIGNAGDNTLNGMAGFDILQGGAGNDRLLGGSQSDVFIFSKGFDKDVIGDFEDGMDMIDLGNFKGIDDFADVSGLLKQEGADVTIRFGDGDVLRIENIDKASLTTSDFLF</sequence>
<dbReference type="RefSeq" id="WP_201652987.1">
    <property type="nucleotide sequence ID" value="NZ_JAEQNC010000002.1"/>
</dbReference>
<dbReference type="AlphaFoldDB" id="A0A936YMS9"/>
<dbReference type="InterPro" id="IPR018511">
    <property type="entry name" value="Hemolysin-typ_Ca-bd_CS"/>
</dbReference>
<dbReference type="EMBL" id="JAEQNC010000002">
    <property type="protein sequence ID" value="MBL0371014.1"/>
    <property type="molecule type" value="Genomic_DNA"/>
</dbReference>
<evidence type="ECO:0000313" key="2">
    <source>
        <dbReference type="Proteomes" id="UP000633219"/>
    </source>
</evidence>
<name>A0A936YMS9_9HYPH</name>
<dbReference type="PRINTS" id="PR00313">
    <property type="entry name" value="CABNDNGRPT"/>
</dbReference>
<dbReference type="PROSITE" id="PS00330">
    <property type="entry name" value="HEMOLYSIN_CALCIUM"/>
    <property type="match status" value="1"/>
</dbReference>